<dbReference type="PANTHER" id="PTHR40942:SF4">
    <property type="entry name" value="CYTOCHROME C5"/>
    <property type="match status" value="1"/>
</dbReference>
<dbReference type="Proteomes" id="UP000236724">
    <property type="component" value="Unassembled WGS sequence"/>
</dbReference>
<organism evidence="8 9">
    <name type="scientific">Candidatus Venteria ishoeyi</name>
    <dbReference type="NCBI Taxonomy" id="1899563"/>
    <lineage>
        <taxon>Bacteria</taxon>
        <taxon>Pseudomonadati</taxon>
        <taxon>Pseudomonadota</taxon>
        <taxon>Gammaproteobacteria</taxon>
        <taxon>Thiotrichales</taxon>
        <taxon>Thiotrichaceae</taxon>
        <taxon>Venteria</taxon>
    </lineage>
</organism>
<evidence type="ECO:0000256" key="4">
    <source>
        <dbReference type="ARBA" id="ARBA00049417"/>
    </source>
</evidence>
<dbReference type="AlphaFoldDB" id="A0A1H6F8W9"/>
<evidence type="ECO:0000313" key="7">
    <source>
        <dbReference type="EMBL" id="SEH04260.1"/>
    </source>
</evidence>
<gene>
    <name evidence="8" type="primary">apaH_2</name>
    <name evidence="5" type="synonym">apaH</name>
    <name evidence="7" type="synonym">apaH_1</name>
    <name evidence="7" type="ORF">MBHS_00106</name>
    <name evidence="8" type="ORF">MBHS_02440</name>
</gene>
<evidence type="ECO:0000259" key="6">
    <source>
        <dbReference type="Pfam" id="PF00149"/>
    </source>
</evidence>
<dbReference type="NCBIfam" id="TIGR00668">
    <property type="entry name" value="apaH"/>
    <property type="match status" value="1"/>
</dbReference>
<evidence type="ECO:0000313" key="9">
    <source>
        <dbReference type="Proteomes" id="UP000236724"/>
    </source>
</evidence>
<dbReference type="CDD" id="cd07422">
    <property type="entry name" value="MPP_ApaH"/>
    <property type="match status" value="1"/>
</dbReference>
<evidence type="ECO:0000313" key="8">
    <source>
        <dbReference type="EMBL" id="SEH06577.1"/>
    </source>
</evidence>
<dbReference type="RefSeq" id="WP_103918346.1">
    <property type="nucleotide sequence ID" value="NZ_FMSV02000032.1"/>
</dbReference>
<keyword evidence="9" id="KW-1185">Reference proteome</keyword>
<dbReference type="SUPFAM" id="SSF56300">
    <property type="entry name" value="Metallo-dependent phosphatases"/>
    <property type="match status" value="1"/>
</dbReference>
<sequence>MATYIVGDVQGCYQPLRQLLDKLAFNPAKDKLWSVGDLVNRGPESLQVLRFFKSLGAQAKVVLGNHDLHLLAVYYGNRNRYKPDKDTIEPILKAKDSDSLMDWLRHQPLLYHSKKQQLLMVHAGLPPQWDLNLAKSCAAEVEKVLQSKHPESFLLDLYGVSEKVWKPQLRGLTRLKFITSCLTRLRYCDSDGKLVMKNKMSPDIKPGTVDSDAHIYPWFLHPKRASRNLTIVFGHWATLGLYTGKNLYALDSGCVWGGQLSILRWEDRKIFQLGCPQSRAPFAEK</sequence>
<protein>
    <recommendedName>
        <fullName evidence="5">Bis(5'-nucleosyl)-tetraphosphatase, symmetrical</fullName>
        <ecNumber evidence="5">3.6.1.41</ecNumber>
    </recommendedName>
    <alternativeName>
        <fullName evidence="5">Ap4A hydrolase</fullName>
    </alternativeName>
    <alternativeName>
        <fullName evidence="5">Diadenosine 5',5'''-P1,P4-tetraphosphate pyrophosphohydrolase</fullName>
    </alternativeName>
    <alternativeName>
        <fullName evidence="5">Diadenosine tetraphosphatase</fullName>
    </alternativeName>
</protein>
<dbReference type="PANTHER" id="PTHR40942">
    <property type="match status" value="1"/>
</dbReference>
<dbReference type="EC" id="3.6.1.41" evidence="5"/>
<dbReference type="Pfam" id="PF00149">
    <property type="entry name" value="Metallophos"/>
    <property type="match status" value="1"/>
</dbReference>
<dbReference type="Gene3D" id="3.60.21.10">
    <property type="match status" value="1"/>
</dbReference>
<dbReference type="InterPro" id="IPR029052">
    <property type="entry name" value="Metallo-depent_PP-like"/>
</dbReference>
<proteinExistence type="inferred from homology"/>
<dbReference type="PIRSF" id="PIRSF000903">
    <property type="entry name" value="B5n-ttraPtase_sm"/>
    <property type="match status" value="1"/>
</dbReference>
<evidence type="ECO:0000256" key="3">
    <source>
        <dbReference type="ARBA" id="ARBA00022801"/>
    </source>
</evidence>
<dbReference type="GO" id="GO:0008803">
    <property type="term" value="F:bis(5'-nucleosyl)-tetraphosphatase (symmetrical) activity"/>
    <property type="evidence" value="ECO:0007669"/>
    <property type="project" value="UniProtKB-UniRule"/>
</dbReference>
<evidence type="ECO:0000256" key="1">
    <source>
        <dbReference type="ARBA" id="ARBA00003413"/>
    </source>
</evidence>
<dbReference type="NCBIfam" id="NF001204">
    <property type="entry name" value="PRK00166.1"/>
    <property type="match status" value="1"/>
</dbReference>
<evidence type="ECO:0000256" key="5">
    <source>
        <dbReference type="HAMAP-Rule" id="MF_00199"/>
    </source>
</evidence>
<dbReference type="OrthoDB" id="9807890at2"/>
<dbReference type="EMBL" id="FMSV02000032">
    <property type="protein sequence ID" value="SEH04260.1"/>
    <property type="molecule type" value="Genomic_DNA"/>
</dbReference>
<accession>A0A1H6F8W9</accession>
<dbReference type="InterPro" id="IPR004843">
    <property type="entry name" value="Calcineurin-like_PHP"/>
</dbReference>
<reference evidence="8 9" key="1">
    <citation type="submission" date="2016-10" db="EMBL/GenBank/DDBJ databases">
        <authorList>
            <person name="de Groot N.N."/>
        </authorList>
    </citation>
    <scope>NUCLEOTIDE SEQUENCE [LARGE SCALE GENOMIC DNA]</scope>
    <source>
        <strain evidence="8">MBHS1</strain>
    </source>
</reference>
<dbReference type="HAMAP" id="MF_00199">
    <property type="entry name" value="ApaH"/>
    <property type="match status" value="1"/>
</dbReference>
<comment type="similarity">
    <text evidence="2 5">Belongs to the Ap4A hydrolase family.</text>
</comment>
<feature type="domain" description="Calcineurin-like phosphoesterase" evidence="6">
    <location>
        <begin position="3"/>
        <end position="130"/>
    </location>
</feature>
<dbReference type="InterPro" id="IPR004617">
    <property type="entry name" value="ApaH"/>
</dbReference>
<dbReference type="EMBL" id="FMSV02000498">
    <property type="protein sequence ID" value="SEH06577.1"/>
    <property type="molecule type" value="Genomic_DNA"/>
</dbReference>
<comment type="catalytic activity">
    <reaction evidence="4 5">
        <text>P(1),P(4)-bis(5'-adenosyl) tetraphosphate + H2O = 2 ADP + 2 H(+)</text>
        <dbReference type="Rhea" id="RHEA:24252"/>
        <dbReference type="ChEBI" id="CHEBI:15377"/>
        <dbReference type="ChEBI" id="CHEBI:15378"/>
        <dbReference type="ChEBI" id="CHEBI:58141"/>
        <dbReference type="ChEBI" id="CHEBI:456216"/>
        <dbReference type="EC" id="3.6.1.41"/>
    </reaction>
</comment>
<comment type="function">
    <text evidence="1 5">Hydrolyzes diadenosine 5',5'''-P1,P4-tetraphosphate to yield ADP.</text>
</comment>
<name>A0A1H6F8W9_9GAMM</name>
<keyword evidence="3 5" id="KW-0378">Hydrolase</keyword>
<evidence type="ECO:0000256" key="2">
    <source>
        <dbReference type="ARBA" id="ARBA00005419"/>
    </source>
</evidence>